<name>A0A1W1CJQ7_9ZZZZ</name>
<reference evidence="1" key="1">
    <citation type="submission" date="2016-10" db="EMBL/GenBank/DDBJ databases">
        <authorList>
            <person name="de Groot N.N."/>
        </authorList>
    </citation>
    <scope>NUCLEOTIDE SEQUENCE</scope>
</reference>
<gene>
    <name evidence="1" type="ORF">MNB_SUP05-5-585</name>
</gene>
<organism evidence="1">
    <name type="scientific">hydrothermal vent metagenome</name>
    <dbReference type="NCBI Taxonomy" id="652676"/>
    <lineage>
        <taxon>unclassified sequences</taxon>
        <taxon>metagenomes</taxon>
        <taxon>ecological metagenomes</taxon>
    </lineage>
</organism>
<dbReference type="InterPro" id="IPR049708">
    <property type="entry name" value="PP0621-like"/>
</dbReference>
<accession>A0A1W1CJQ7</accession>
<protein>
    <submittedName>
        <fullName evidence="1">Uncharacterized protein</fullName>
    </submittedName>
</protein>
<proteinExistence type="predicted"/>
<dbReference type="AlphaFoldDB" id="A0A1W1CJQ7"/>
<evidence type="ECO:0000313" key="1">
    <source>
        <dbReference type="EMBL" id="SFV65937.1"/>
    </source>
</evidence>
<sequence>MGIFKLVLVAVVLWLVYRLFKTFKSTDTKKNTSKINKIIACCECDLHIPVNQAVFSNNKYYCQQHRPK</sequence>
<dbReference type="NCBIfam" id="NF041023">
    <property type="entry name" value="PP0621_fam"/>
    <property type="match status" value="1"/>
</dbReference>
<dbReference type="EMBL" id="FPHJ01000049">
    <property type="protein sequence ID" value="SFV65937.1"/>
    <property type="molecule type" value="Genomic_DNA"/>
</dbReference>